<dbReference type="AlphaFoldDB" id="A0A165ACU0"/>
<evidence type="ECO:0000313" key="1">
    <source>
        <dbReference type="EMBL" id="KZS98800.1"/>
    </source>
</evidence>
<dbReference type="Proteomes" id="UP000076722">
    <property type="component" value="Unassembled WGS sequence"/>
</dbReference>
<organism evidence="1 2">
    <name type="scientific">Sistotremastrum niveocremeum HHB9708</name>
    <dbReference type="NCBI Taxonomy" id="1314777"/>
    <lineage>
        <taxon>Eukaryota</taxon>
        <taxon>Fungi</taxon>
        <taxon>Dikarya</taxon>
        <taxon>Basidiomycota</taxon>
        <taxon>Agaricomycotina</taxon>
        <taxon>Agaricomycetes</taxon>
        <taxon>Sistotremastrales</taxon>
        <taxon>Sistotremastraceae</taxon>
        <taxon>Sertulicium</taxon>
        <taxon>Sertulicium niveocremeum</taxon>
    </lineage>
</organism>
<dbReference type="PANTHER" id="PTHR37781:SF1">
    <property type="entry name" value="ADR380WP"/>
    <property type="match status" value="1"/>
</dbReference>
<dbReference type="GO" id="GO:0005675">
    <property type="term" value="C:transcription factor TFIIH holo complex"/>
    <property type="evidence" value="ECO:0007669"/>
    <property type="project" value="TreeGrafter"/>
</dbReference>
<dbReference type="OrthoDB" id="2574879at2759"/>
<sequence>MSGPSNIEPNIQPIRKLSKRQESRLVDYVEDNLLEISGQYKKRAHESSRLRTLNDYLLATRPLLSVILLVPPLGTSASLRTSLLLRLTGEVLDAIPNYPIQSDTLDALYGWLSDLEQGWLTVLRSQLWDTTEHAGKDLILPEDAKPQDLPSLVSQTDRTRLRSILILGTEKLEDFLSQLGPIEEIEDEEGETLDSVLEDPRQRFADIFGQIFAEMGSFS</sequence>
<protein>
    <submittedName>
        <fullName evidence="1">Uncharacterized protein</fullName>
    </submittedName>
</protein>
<dbReference type="InterPro" id="IPR031349">
    <property type="entry name" value="Tfb6"/>
</dbReference>
<accession>A0A165ACU0</accession>
<proteinExistence type="predicted"/>
<keyword evidence="2" id="KW-1185">Reference proteome</keyword>
<gene>
    <name evidence="1" type="ORF">SISNIDRAFT_1455</name>
</gene>
<evidence type="ECO:0000313" key="2">
    <source>
        <dbReference type="Proteomes" id="UP000076722"/>
    </source>
</evidence>
<reference evidence="1 2" key="1">
    <citation type="journal article" date="2016" name="Mol. Biol. Evol.">
        <title>Comparative Genomics of Early-Diverging Mushroom-Forming Fungi Provides Insights into the Origins of Lignocellulose Decay Capabilities.</title>
        <authorList>
            <person name="Nagy L.G."/>
            <person name="Riley R."/>
            <person name="Tritt A."/>
            <person name="Adam C."/>
            <person name="Daum C."/>
            <person name="Floudas D."/>
            <person name="Sun H."/>
            <person name="Yadav J.S."/>
            <person name="Pangilinan J."/>
            <person name="Larsson K.H."/>
            <person name="Matsuura K."/>
            <person name="Barry K."/>
            <person name="Labutti K."/>
            <person name="Kuo R."/>
            <person name="Ohm R.A."/>
            <person name="Bhattacharya S.S."/>
            <person name="Shirouzu T."/>
            <person name="Yoshinaga Y."/>
            <person name="Martin F.M."/>
            <person name="Grigoriev I.V."/>
            <person name="Hibbett D.S."/>
        </authorList>
    </citation>
    <scope>NUCLEOTIDE SEQUENCE [LARGE SCALE GENOMIC DNA]</scope>
    <source>
        <strain evidence="1 2">HHB9708</strain>
    </source>
</reference>
<name>A0A165ACU0_9AGAM</name>
<dbReference type="EMBL" id="KV419394">
    <property type="protein sequence ID" value="KZS98800.1"/>
    <property type="molecule type" value="Genomic_DNA"/>
</dbReference>
<dbReference type="PANTHER" id="PTHR37781">
    <property type="entry name" value="TFIIH COMPLEX SUBUNIT"/>
    <property type="match status" value="1"/>
</dbReference>